<evidence type="ECO:0000313" key="3">
    <source>
        <dbReference type="Proteomes" id="UP000638648"/>
    </source>
</evidence>
<dbReference type="AlphaFoldDB" id="A0A927N5S8"/>
<feature type="compositionally biased region" description="Basic and acidic residues" evidence="1">
    <location>
        <begin position="1"/>
        <end position="16"/>
    </location>
</feature>
<gene>
    <name evidence="2" type="ORF">HEB94_010053</name>
</gene>
<evidence type="ECO:0000256" key="1">
    <source>
        <dbReference type="SAM" id="MobiDB-lite"/>
    </source>
</evidence>
<accession>A0A927N5S8</accession>
<sequence>MQDHRRSDDGCREPRSGGESGVLDNARNSHLIHDRPEKLDEFVIDIDGAVPLRWAPYEQICIALLHPPGRTAGASLAEYRHPRDGRQFRQARTLPTSGIWAAFRPVE</sequence>
<proteinExistence type="predicted"/>
<comment type="caution">
    <text evidence="2">The sequence shown here is derived from an EMBL/GenBank/DDBJ whole genome shotgun (WGS) entry which is preliminary data.</text>
</comment>
<dbReference type="Proteomes" id="UP000638648">
    <property type="component" value="Unassembled WGS sequence"/>
</dbReference>
<keyword evidence="3" id="KW-1185">Reference proteome</keyword>
<feature type="region of interest" description="Disordered" evidence="1">
    <location>
        <begin position="1"/>
        <end position="29"/>
    </location>
</feature>
<name>A0A927N5S8_9ACTN</name>
<dbReference type="EMBL" id="JADBEM010000001">
    <property type="protein sequence ID" value="MBE1613205.1"/>
    <property type="molecule type" value="Genomic_DNA"/>
</dbReference>
<evidence type="ECO:0000313" key="2">
    <source>
        <dbReference type="EMBL" id="MBE1613205.1"/>
    </source>
</evidence>
<organism evidence="2 3">
    <name type="scientific">Actinopolymorpha pittospori</name>
    <dbReference type="NCBI Taxonomy" id="648752"/>
    <lineage>
        <taxon>Bacteria</taxon>
        <taxon>Bacillati</taxon>
        <taxon>Actinomycetota</taxon>
        <taxon>Actinomycetes</taxon>
        <taxon>Propionibacteriales</taxon>
        <taxon>Actinopolymorphaceae</taxon>
        <taxon>Actinopolymorpha</taxon>
    </lineage>
</organism>
<reference evidence="2" key="1">
    <citation type="submission" date="2020-10" db="EMBL/GenBank/DDBJ databases">
        <title>Sequencing the genomes of 1000 actinobacteria strains.</title>
        <authorList>
            <person name="Klenk H.-P."/>
        </authorList>
    </citation>
    <scope>NUCLEOTIDE SEQUENCE</scope>
    <source>
        <strain evidence="2">DSM 45354</strain>
    </source>
</reference>
<protein>
    <submittedName>
        <fullName evidence="2">Uncharacterized protein</fullName>
    </submittedName>
</protein>